<evidence type="ECO:0000313" key="5">
    <source>
        <dbReference type="Proteomes" id="UP000187074"/>
    </source>
</evidence>
<dbReference type="InterPro" id="IPR016181">
    <property type="entry name" value="Acyl_CoA_acyltransferase"/>
</dbReference>
<keyword evidence="2" id="KW-0012">Acyltransferase</keyword>
<dbReference type="InterPro" id="IPR000182">
    <property type="entry name" value="GNAT_dom"/>
</dbReference>
<dbReference type="Proteomes" id="UP000187074">
    <property type="component" value="Unassembled WGS sequence"/>
</dbReference>
<dbReference type="GO" id="GO:0016747">
    <property type="term" value="F:acyltransferase activity, transferring groups other than amino-acyl groups"/>
    <property type="evidence" value="ECO:0007669"/>
    <property type="project" value="InterPro"/>
</dbReference>
<dbReference type="AlphaFoldDB" id="A0A1R1AW93"/>
<dbReference type="CDD" id="cd04301">
    <property type="entry name" value="NAT_SF"/>
    <property type="match status" value="2"/>
</dbReference>
<accession>A0A1R1AW93</accession>
<dbReference type="STRING" id="1401.BK123_25795"/>
<evidence type="ECO:0000313" key="4">
    <source>
        <dbReference type="EMBL" id="OME89845.1"/>
    </source>
</evidence>
<keyword evidence="1" id="KW-0808">Transferase</keyword>
<comment type="caution">
    <text evidence="4">The sequence shown here is derived from an EMBL/GenBank/DDBJ whole genome shotgun (WGS) entry which is preliminary data.</text>
</comment>
<reference evidence="4 5" key="1">
    <citation type="submission" date="2016-11" db="EMBL/GenBank/DDBJ databases">
        <title>Paenibacillus species isolates.</title>
        <authorList>
            <person name="Beno S.M."/>
        </authorList>
    </citation>
    <scope>NUCLEOTIDE SEQUENCE [LARGE SCALE GENOMIC DNA]</scope>
    <source>
        <strain evidence="4 5">FSL F4-0100</strain>
    </source>
</reference>
<dbReference type="Gene3D" id="3.40.630.30">
    <property type="match status" value="2"/>
</dbReference>
<dbReference type="PANTHER" id="PTHR43420:SF47">
    <property type="entry name" value="N-ACETYLTRANSFERASE DOMAIN-CONTAINING PROTEIN"/>
    <property type="match status" value="1"/>
</dbReference>
<protein>
    <recommendedName>
        <fullName evidence="3">N-acetyltransferase domain-containing protein</fullName>
    </recommendedName>
</protein>
<name>A0A1R1AW93_PAELA</name>
<dbReference type="SUPFAM" id="SSF55729">
    <property type="entry name" value="Acyl-CoA N-acyltransferases (Nat)"/>
    <property type="match status" value="2"/>
</dbReference>
<organism evidence="4 5">
    <name type="scientific">Paenibacillus lautus</name>
    <name type="common">Bacillus lautus</name>
    <dbReference type="NCBI Taxonomy" id="1401"/>
    <lineage>
        <taxon>Bacteria</taxon>
        <taxon>Bacillati</taxon>
        <taxon>Bacillota</taxon>
        <taxon>Bacilli</taxon>
        <taxon>Bacillales</taxon>
        <taxon>Paenibacillaceae</taxon>
        <taxon>Paenibacillus</taxon>
    </lineage>
</organism>
<feature type="domain" description="N-acetyltransferase" evidence="3">
    <location>
        <begin position="1"/>
        <end position="93"/>
    </location>
</feature>
<feature type="domain" description="N-acetyltransferase" evidence="3">
    <location>
        <begin position="109"/>
        <end position="246"/>
    </location>
</feature>
<evidence type="ECO:0000256" key="2">
    <source>
        <dbReference type="ARBA" id="ARBA00023315"/>
    </source>
</evidence>
<evidence type="ECO:0000256" key="1">
    <source>
        <dbReference type="ARBA" id="ARBA00022679"/>
    </source>
</evidence>
<evidence type="ECO:0000259" key="3">
    <source>
        <dbReference type="PROSITE" id="PS51186"/>
    </source>
</evidence>
<proteinExistence type="predicted"/>
<dbReference type="Pfam" id="PF00583">
    <property type="entry name" value="Acetyltransf_1"/>
    <property type="match status" value="2"/>
</dbReference>
<gene>
    <name evidence="4" type="ORF">BK123_25795</name>
</gene>
<dbReference type="InterPro" id="IPR050680">
    <property type="entry name" value="YpeA/RimI_acetyltransf"/>
</dbReference>
<dbReference type="PANTHER" id="PTHR43420">
    <property type="entry name" value="ACETYLTRANSFERASE"/>
    <property type="match status" value="1"/>
</dbReference>
<dbReference type="PROSITE" id="PS51186">
    <property type="entry name" value="GNAT"/>
    <property type="match status" value="2"/>
</dbReference>
<dbReference type="EMBL" id="MRTF01000009">
    <property type="protein sequence ID" value="OME89845.1"/>
    <property type="molecule type" value="Genomic_DNA"/>
</dbReference>
<sequence>MVGFIMHAYEVNTADGYWINGFLIDASEQGKGYGRAALLQMITWIQGQFPQCKEIRLTVHKDNQIAKTLYSNLGFVETGIWFGDEEVMKLNVQLNLQVKRKGSDQLSQININQSSPEEAHSVRTNLIKFNAQHIAEDLQQNYEEINLHIKDENGDIVGGINSVFCWNWIEVDILWVDDRFRGRGYGSRLLQEIERIAKEKQCTFIKLNTFSFQAPEFYRKHGFQEIARIDDAPRGHQHYYLLKRLVMES</sequence>